<dbReference type="PANTHER" id="PTHR34385">
    <property type="entry name" value="D-ALANYL-D-ALANINE CARBOXYPEPTIDASE"/>
    <property type="match status" value="1"/>
</dbReference>
<dbReference type="GO" id="GO:0006508">
    <property type="term" value="P:proteolysis"/>
    <property type="evidence" value="ECO:0007669"/>
    <property type="project" value="InterPro"/>
</dbReference>
<evidence type="ECO:0000259" key="2">
    <source>
        <dbReference type="Pfam" id="PF02557"/>
    </source>
</evidence>
<dbReference type="Pfam" id="PF02557">
    <property type="entry name" value="VanY"/>
    <property type="match status" value="1"/>
</dbReference>
<feature type="domain" description="D-alanyl-D-alanine carboxypeptidase-like core" evidence="2">
    <location>
        <begin position="142"/>
        <end position="261"/>
    </location>
</feature>
<dbReference type="AlphaFoldDB" id="A0A1F6Y5W2"/>
<keyword evidence="1" id="KW-0472">Membrane</keyword>
<sequence>MKDLLPKNFDWTILGAILLGLGFFGAFFYTNYHYQVLSQDMEARENSVNQSLNSLDTKIKDLAEIFESTLTAEQKKNRTLKRELDDITEAVDTLGRVATTDRDLLKKYSKTYFLNENYSPLELDAIDPEFRGPTSGNYQVLADVALFLEDLFDAAKEDGLALLGQSAYRSFGTQSELKASYLVTYGSGANKFSADQGYSEHQLGTAIDFTNSGLGGQLEGFDRTPEYLWLLENAHKYGFILSYPAGNAYYKFEPWHWRFVGVALAKKLHADNIHFYDMDQRVIDSYLVQIFD</sequence>
<keyword evidence="1" id="KW-0812">Transmembrane</keyword>
<dbReference type="CDD" id="cd14852">
    <property type="entry name" value="LD-carboxypeptidase"/>
    <property type="match status" value="1"/>
</dbReference>
<protein>
    <recommendedName>
        <fullName evidence="2">D-alanyl-D-alanine carboxypeptidase-like core domain-containing protein</fullName>
    </recommendedName>
</protein>
<comment type="caution">
    <text evidence="3">The sequence shown here is derived from an EMBL/GenBank/DDBJ whole genome shotgun (WGS) entry which is preliminary data.</text>
</comment>
<accession>A0A1F6Y5W2</accession>
<evidence type="ECO:0000256" key="1">
    <source>
        <dbReference type="SAM" id="Phobius"/>
    </source>
</evidence>
<dbReference type="GO" id="GO:0008233">
    <property type="term" value="F:peptidase activity"/>
    <property type="evidence" value="ECO:0007669"/>
    <property type="project" value="InterPro"/>
</dbReference>
<dbReference type="InterPro" id="IPR009045">
    <property type="entry name" value="Zn_M74/Hedgehog-like"/>
</dbReference>
<dbReference type="Proteomes" id="UP000178645">
    <property type="component" value="Unassembled WGS sequence"/>
</dbReference>
<organism evidence="3 4">
    <name type="scientific">Candidatus Nomurabacteria bacterium RIFCSPLOWO2_12_FULL_44_11</name>
    <dbReference type="NCBI Taxonomy" id="1801796"/>
    <lineage>
        <taxon>Bacteria</taxon>
        <taxon>Candidatus Nomuraibacteriota</taxon>
    </lineage>
</organism>
<evidence type="ECO:0000313" key="3">
    <source>
        <dbReference type="EMBL" id="OGJ01729.1"/>
    </source>
</evidence>
<dbReference type="Gene3D" id="3.30.1380.10">
    <property type="match status" value="1"/>
</dbReference>
<feature type="transmembrane region" description="Helical" evidence="1">
    <location>
        <begin position="12"/>
        <end position="32"/>
    </location>
</feature>
<dbReference type="SUPFAM" id="SSF55166">
    <property type="entry name" value="Hedgehog/DD-peptidase"/>
    <property type="match status" value="1"/>
</dbReference>
<evidence type="ECO:0000313" key="4">
    <source>
        <dbReference type="Proteomes" id="UP000178645"/>
    </source>
</evidence>
<dbReference type="InterPro" id="IPR052179">
    <property type="entry name" value="DD-CPase-like"/>
</dbReference>
<reference evidence="3 4" key="1">
    <citation type="journal article" date="2016" name="Nat. Commun.">
        <title>Thousands of microbial genomes shed light on interconnected biogeochemical processes in an aquifer system.</title>
        <authorList>
            <person name="Anantharaman K."/>
            <person name="Brown C.T."/>
            <person name="Hug L.A."/>
            <person name="Sharon I."/>
            <person name="Castelle C.J."/>
            <person name="Probst A.J."/>
            <person name="Thomas B.C."/>
            <person name="Singh A."/>
            <person name="Wilkins M.J."/>
            <person name="Karaoz U."/>
            <person name="Brodie E.L."/>
            <person name="Williams K.H."/>
            <person name="Hubbard S.S."/>
            <person name="Banfield J.F."/>
        </authorList>
    </citation>
    <scope>NUCLEOTIDE SEQUENCE [LARGE SCALE GENOMIC DNA]</scope>
</reference>
<dbReference type="InterPro" id="IPR003709">
    <property type="entry name" value="VanY-like_core_dom"/>
</dbReference>
<gene>
    <name evidence="3" type="ORF">A3G53_02060</name>
</gene>
<dbReference type="InterPro" id="IPR058193">
    <property type="entry name" value="VanY/YodJ_core_dom"/>
</dbReference>
<keyword evidence="1" id="KW-1133">Transmembrane helix</keyword>
<dbReference type="EMBL" id="MFVU01000019">
    <property type="protein sequence ID" value="OGJ01729.1"/>
    <property type="molecule type" value="Genomic_DNA"/>
</dbReference>
<dbReference type="PANTHER" id="PTHR34385:SF1">
    <property type="entry name" value="PEPTIDOGLYCAN L-ALANYL-D-GLUTAMATE ENDOPEPTIDASE CWLK"/>
    <property type="match status" value="1"/>
</dbReference>
<proteinExistence type="predicted"/>
<name>A0A1F6Y5W2_9BACT</name>